<dbReference type="EC" id="3.6.1.9" evidence="3"/>
<evidence type="ECO:0000256" key="3">
    <source>
        <dbReference type="HAMAP-Rule" id="MF_00528"/>
    </source>
</evidence>
<sequence length="201" mass="21287">MRIILASTSPSRLSILRSAGVEPLVMGSEVDERGAVAALENPTPSEVVAHLAVAKARSVAGKAAGEGAVVIGGDSMLLIDGELQGKPHTEEATVQRWRQQRGKVAELLTGHALIDLPTGREYVEVSTTTVHFAHASDEDIAAYAATGEPFGCAGAFTLEALGGWFIDRIEGDPSSVIGLSLPVVRRGVEHFGYRASQFWNR</sequence>
<dbReference type="GO" id="GO:0047429">
    <property type="term" value="F:nucleoside triphosphate diphosphatase activity"/>
    <property type="evidence" value="ECO:0007669"/>
    <property type="project" value="UniProtKB-EC"/>
</dbReference>
<comment type="subcellular location">
    <subcellularLocation>
        <location evidence="3">Cytoplasm</location>
    </subcellularLocation>
</comment>
<dbReference type="GO" id="GO:0009117">
    <property type="term" value="P:nucleotide metabolic process"/>
    <property type="evidence" value="ECO:0007669"/>
    <property type="project" value="UniProtKB-KW"/>
</dbReference>
<organism evidence="4 5">
    <name type="scientific">Candidatus Corynebacterium gallistercoris</name>
    <dbReference type="NCBI Taxonomy" id="2838530"/>
    <lineage>
        <taxon>Bacteria</taxon>
        <taxon>Bacillati</taxon>
        <taxon>Actinomycetota</taxon>
        <taxon>Actinomycetes</taxon>
        <taxon>Mycobacteriales</taxon>
        <taxon>Corynebacteriaceae</taxon>
        <taxon>Corynebacterium</taxon>
    </lineage>
</organism>
<dbReference type="SUPFAM" id="SSF52972">
    <property type="entry name" value="ITPase-like"/>
    <property type="match status" value="1"/>
</dbReference>
<reference evidence="4" key="2">
    <citation type="submission" date="2021-04" db="EMBL/GenBank/DDBJ databases">
        <authorList>
            <person name="Gilroy R."/>
        </authorList>
    </citation>
    <scope>NUCLEOTIDE SEQUENCE</scope>
    <source>
        <strain evidence="4">4376</strain>
    </source>
</reference>
<accession>A0A9D1RYT3</accession>
<dbReference type="CDD" id="cd00555">
    <property type="entry name" value="Maf"/>
    <property type="match status" value="1"/>
</dbReference>
<comment type="caution">
    <text evidence="4">The sequence shown here is derived from an EMBL/GenBank/DDBJ whole genome shotgun (WGS) entry which is preliminary data.</text>
</comment>
<name>A0A9D1RYT3_9CORY</name>
<comment type="catalytic activity">
    <reaction evidence="3">
        <text>a 2'-deoxyribonucleoside 5'-triphosphate + H2O = a 2'-deoxyribonucleoside 5'-phosphate + diphosphate + H(+)</text>
        <dbReference type="Rhea" id="RHEA:44644"/>
        <dbReference type="ChEBI" id="CHEBI:15377"/>
        <dbReference type="ChEBI" id="CHEBI:15378"/>
        <dbReference type="ChEBI" id="CHEBI:33019"/>
        <dbReference type="ChEBI" id="CHEBI:61560"/>
        <dbReference type="ChEBI" id="CHEBI:65317"/>
        <dbReference type="EC" id="3.6.1.9"/>
    </reaction>
</comment>
<dbReference type="Gene3D" id="3.90.950.10">
    <property type="match status" value="1"/>
</dbReference>
<dbReference type="PANTHER" id="PTHR43213">
    <property type="entry name" value="BIFUNCTIONAL DTTP/UTP PYROPHOSPHATASE/METHYLTRANSFERASE PROTEIN-RELATED"/>
    <property type="match status" value="1"/>
</dbReference>
<dbReference type="HAMAP" id="MF_00528">
    <property type="entry name" value="Maf"/>
    <property type="match status" value="1"/>
</dbReference>
<dbReference type="InterPro" id="IPR003697">
    <property type="entry name" value="Maf-like"/>
</dbReference>
<keyword evidence="3" id="KW-0546">Nucleotide metabolism</keyword>
<evidence type="ECO:0000256" key="1">
    <source>
        <dbReference type="ARBA" id="ARBA00001968"/>
    </source>
</evidence>
<feature type="active site" description="Proton acceptor" evidence="3">
    <location>
        <position position="74"/>
    </location>
</feature>
<evidence type="ECO:0000256" key="2">
    <source>
        <dbReference type="ARBA" id="ARBA00022801"/>
    </source>
</evidence>
<dbReference type="Pfam" id="PF02545">
    <property type="entry name" value="Maf"/>
    <property type="match status" value="1"/>
</dbReference>
<dbReference type="Proteomes" id="UP000824189">
    <property type="component" value="Unassembled WGS sequence"/>
</dbReference>
<keyword evidence="3" id="KW-0963">Cytoplasm</keyword>
<dbReference type="NCBIfam" id="TIGR00172">
    <property type="entry name" value="maf"/>
    <property type="match status" value="1"/>
</dbReference>
<evidence type="ECO:0000313" key="5">
    <source>
        <dbReference type="Proteomes" id="UP000824189"/>
    </source>
</evidence>
<proteinExistence type="inferred from homology"/>
<gene>
    <name evidence="4" type="primary">maf</name>
    <name evidence="4" type="ORF">H9867_06505</name>
</gene>
<dbReference type="InterPro" id="IPR029001">
    <property type="entry name" value="ITPase-like_fam"/>
</dbReference>
<evidence type="ECO:0000313" key="4">
    <source>
        <dbReference type="EMBL" id="HIW96115.1"/>
    </source>
</evidence>
<dbReference type="EMBL" id="DXFZ01000082">
    <property type="protein sequence ID" value="HIW96115.1"/>
    <property type="molecule type" value="Genomic_DNA"/>
</dbReference>
<dbReference type="GO" id="GO:0005737">
    <property type="term" value="C:cytoplasm"/>
    <property type="evidence" value="ECO:0007669"/>
    <property type="project" value="UniProtKB-SubCell"/>
</dbReference>
<comment type="catalytic activity">
    <reaction evidence="3">
        <text>a ribonucleoside 5'-triphosphate + H2O = a ribonucleoside 5'-phosphate + diphosphate + H(+)</text>
        <dbReference type="Rhea" id="RHEA:23996"/>
        <dbReference type="ChEBI" id="CHEBI:15377"/>
        <dbReference type="ChEBI" id="CHEBI:15378"/>
        <dbReference type="ChEBI" id="CHEBI:33019"/>
        <dbReference type="ChEBI" id="CHEBI:58043"/>
        <dbReference type="ChEBI" id="CHEBI:61557"/>
        <dbReference type="EC" id="3.6.1.9"/>
    </reaction>
</comment>
<dbReference type="PANTHER" id="PTHR43213:SF5">
    <property type="entry name" value="BIFUNCTIONAL DTTP_UTP PYROPHOSPHATASE_METHYLTRANSFERASE PROTEIN-RELATED"/>
    <property type="match status" value="1"/>
</dbReference>
<comment type="cofactor">
    <cofactor evidence="1 3">
        <name>a divalent metal cation</name>
        <dbReference type="ChEBI" id="CHEBI:60240"/>
    </cofactor>
</comment>
<comment type="function">
    <text evidence="3">Nucleoside triphosphate pyrophosphatase. May have a dual role in cell division arrest and in preventing the incorporation of modified nucleotides into cellular nucleic acids.</text>
</comment>
<comment type="similarity">
    <text evidence="3">Belongs to the Maf family.</text>
</comment>
<protein>
    <recommendedName>
        <fullName evidence="3">Nucleoside triphosphate pyrophosphatase</fullName>
        <ecNumber evidence="3">3.6.1.9</ecNumber>
    </recommendedName>
    <alternativeName>
        <fullName evidence="3">Nucleotide pyrophosphatase</fullName>
        <shortName evidence="3">Nucleotide PPase</shortName>
    </alternativeName>
</protein>
<dbReference type="AlphaFoldDB" id="A0A9D1RYT3"/>
<dbReference type="PIRSF" id="PIRSF006305">
    <property type="entry name" value="Maf"/>
    <property type="match status" value="1"/>
</dbReference>
<reference evidence="4" key="1">
    <citation type="journal article" date="2021" name="PeerJ">
        <title>Extensive microbial diversity within the chicken gut microbiome revealed by metagenomics and culture.</title>
        <authorList>
            <person name="Gilroy R."/>
            <person name="Ravi A."/>
            <person name="Getino M."/>
            <person name="Pursley I."/>
            <person name="Horton D.L."/>
            <person name="Alikhan N.F."/>
            <person name="Baker D."/>
            <person name="Gharbi K."/>
            <person name="Hall N."/>
            <person name="Watson M."/>
            <person name="Adriaenssens E.M."/>
            <person name="Foster-Nyarko E."/>
            <person name="Jarju S."/>
            <person name="Secka A."/>
            <person name="Antonio M."/>
            <person name="Oren A."/>
            <person name="Chaudhuri R.R."/>
            <person name="La Ragione R."/>
            <person name="Hildebrand F."/>
            <person name="Pallen M.J."/>
        </authorList>
    </citation>
    <scope>NUCLEOTIDE SEQUENCE</scope>
    <source>
        <strain evidence="4">4376</strain>
    </source>
</reference>
<keyword evidence="2 3" id="KW-0378">Hydrolase</keyword>
<comment type="caution">
    <text evidence="3">Lacks conserved residue(s) required for the propagation of feature annotation.</text>
</comment>